<feature type="region of interest" description="Disordered" evidence="1">
    <location>
        <begin position="1"/>
        <end position="20"/>
    </location>
</feature>
<feature type="compositionally biased region" description="Basic and acidic residues" evidence="1">
    <location>
        <begin position="156"/>
        <end position="168"/>
    </location>
</feature>
<keyword evidence="3" id="KW-1185">Reference proteome</keyword>
<dbReference type="AlphaFoldDB" id="A0A5P1F1R1"/>
<sequence length="168" mass="18164">MGYQENLSRENGLPDSSNELPLTQADCVLLERKPDATKSSSPSFKIGGITAKVNVEIGEHACESSVLSLPKPTGCGISEKNFESLKLESPISKSRCDPAQVSSIKGKDSLIEPYEKAKPTDCSISEKDFVSLKHESPIWKSTRDPSHVGSVTGKDGLIEPCEKSNTRD</sequence>
<reference evidence="3" key="1">
    <citation type="journal article" date="2017" name="Nat. Commun.">
        <title>The asparagus genome sheds light on the origin and evolution of a young Y chromosome.</title>
        <authorList>
            <person name="Harkess A."/>
            <person name="Zhou J."/>
            <person name="Xu C."/>
            <person name="Bowers J.E."/>
            <person name="Van der Hulst R."/>
            <person name="Ayyampalayam S."/>
            <person name="Mercati F."/>
            <person name="Riccardi P."/>
            <person name="McKain M.R."/>
            <person name="Kakrana A."/>
            <person name="Tang H."/>
            <person name="Ray J."/>
            <person name="Groenendijk J."/>
            <person name="Arikit S."/>
            <person name="Mathioni S.M."/>
            <person name="Nakano M."/>
            <person name="Shan H."/>
            <person name="Telgmann-Rauber A."/>
            <person name="Kanno A."/>
            <person name="Yue Z."/>
            <person name="Chen H."/>
            <person name="Li W."/>
            <person name="Chen Y."/>
            <person name="Xu X."/>
            <person name="Zhang Y."/>
            <person name="Luo S."/>
            <person name="Chen H."/>
            <person name="Gao J."/>
            <person name="Mao Z."/>
            <person name="Pires J.C."/>
            <person name="Luo M."/>
            <person name="Kudrna D."/>
            <person name="Wing R.A."/>
            <person name="Meyers B.C."/>
            <person name="Yi K."/>
            <person name="Kong H."/>
            <person name="Lavrijsen P."/>
            <person name="Sunseri F."/>
            <person name="Falavigna A."/>
            <person name="Ye Y."/>
            <person name="Leebens-Mack J.H."/>
            <person name="Chen G."/>
        </authorList>
    </citation>
    <scope>NUCLEOTIDE SEQUENCE [LARGE SCALE GENOMIC DNA]</scope>
    <source>
        <strain evidence="3">cv. DH0086</strain>
    </source>
</reference>
<organism evidence="2 3">
    <name type="scientific">Asparagus officinalis</name>
    <name type="common">Garden asparagus</name>
    <dbReference type="NCBI Taxonomy" id="4686"/>
    <lineage>
        <taxon>Eukaryota</taxon>
        <taxon>Viridiplantae</taxon>
        <taxon>Streptophyta</taxon>
        <taxon>Embryophyta</taxon>
        <taxon>Tracheophyta</taxon>
        <taxon>Spermatophyta</taxon>
        <taxon>Magnoliopsida</taxon>
        <taxon>Liliopsida</taxon>
        <taxon>Asparagales</taxon>
        <taxon>Asparagaceae</taxon>
        <taxon>Asparagoideae</taxon>
        <taxon>Asparagus</taxon>
    </lineage>
</organism>
<dbReference type="Proteomes" id="UP000243459">
    <property type="component" value="Chromosome 4"/>
</dbReference>
<dbReference type="Gramene" id="ONK72298">
    <property type="protein sequence ID" value="ONK72298"/>
    <property type="gene ID" value="A4U43_C04F17880"/>
</dbReference>
<name>A0A5P1F1R1_ASPOF</name>
<protein>
    <submittedName>
        <fullName evidence="2">Uncharacterized protein</fullName>
    </submittedName>
</protein>
<dbReference type="EMBL" id="CM007384">
    <property type="protein sequence ID" value="ONK72298.1"/>
    <property type="molecule type" value="Genomic_DNA"/>
</dbReference>
<evidence type="ECO:0000313" key="3">
    <source>
        <dbReference type="Proteomes" id="UP000243459"/>
    </source>
</evidence>
<accession>A0A5P1F1R1</accession>
<evidence type="ECO:0000256" key="1">
    <source>
        <dbReference type="SAM" id="MobiDB-lite"/>
    </source>
</evidence>
<gene>
    <name evidence="2" type="ORF">A4U43_C04F17880</name>
</gene>
<feature type="region of interest" description="Disordered" evidence="1">
    <location>
        <begin position="140"/>
        <end position="168"/>
    </location>
</feature>
<proteinExistence type="predicted"/>
<evidence type="ECO:0000313" key="2">
    <source>
        <dbReference type="EMBL" id="ONK72298.1"/>
    </source>
</evidence>